<feature type="domain" description="FACT complex subunit SPT16 middle" evidence="13">
    <location>
        <begin position="537"/>
        <end position="689"/>
    </location>
</feature>
<dbReference type="InterPro" id="IPR029149">
    <property type="entry name" value="Creatin/AminoP/Spt16_N"/>
</dbReference>
<dbReference type="FunFam" id="2.30.29.150:FF:000002">
    <property type="entry name" value="FACT complex subunit SPT16"/>
    <property type="match status" value="1"/>
</dbReference>
<dbReference type="Proteomes" id="UP000256601">
    <property type="component" value="Unassembled WGS sequence"/>
</dbReference>
<evidence type="ECO:0000313" key="16">
    <source>
        <dbReference type="EMBL" id="RDW25658.1"/>
    </source>
</evidence>
<dbReference type="GO" id="GO:0007063">
    <property type="term" value="P:regulation of sister chromatid cohesion"/>
    <property type="evidence" value="ECO:0007669"/>
    <property type="project" value="EnsemblFungi"/>
</dbReference>
<dbReference type="InterPro" id="IPR013719">
    <property type="entry name" value="RTT106/SPT16-like_middle_dom"/>
</dbReference>
<dbReference type="GO" id="GO:0006281">
    <property type="term" value="P:DNA repair"/>
    <property type="evidence" value="ECO:0007669"/>
    <property type="project" value="UniProtKB-UniRule"/>
</dbReference>
<evidence type="ECO:0000256" key="11">
    <source>
        <dbReference type="SAM" id="MobiDB-lite"/>
    </source>
</evidence>
<dbReference type="InterPro" id="IPR013953">
    <property type="entry name" value="FACT_SPT16_M"/>
</dbReference>
<dbReference type="Pfam" id="PF08512">
    <property type="entry name" value="Rttp106-like_middle"/>
    <property type="match status" value="1"/>
</dbReference>
<dbReference type="InterPro" id="IPR056595">
    <property type="entry name" value="Fact-SPT16_PH"/>
</dbReference>
<dbReference type="GO" id="GO:0031491">
    <property type="term" value="F:nucleosome binding"/>
    <property type="evidence" value="ECO:0007669"/>
    <property type="project" value="EnsemblFungi"/>
</dbReference>
<dbReference type="AlphaFoldDB" id="A0A1D8NEL9"/>
<dbReference type="GO" id="GO:0140713">
    <property type="term" value="F:histone chaperone activity"/>
    <property type="evidence" value="ECO:0007669"/>
    <property type="project" value="EnsemblFungi"/>
</dbReference>
<evidence type="ECO:0000256" key="10">
    <source>
        <dbReference type="RuleBase" id="RU367052"/>
    </source>
</evidence>
<evidence type="ECO:0000259" key="14">
    <source>
        <dbReference type="SMART" id="SM01287"/>
    </source>
</evidence>
<feature type="region of interest" description="Disordered" evidence="11">
    <location>
        <begin position="930"/>
        <end position="1003"/>
    </location>
</feature>
<evidence type="ECO:0000256" key="7">
    <source>
        <dbReference type="ARBA" id="ARBA00023163"/>
    </source>
</evidence>
<dbReference type="GO" id="GO:0042393">
    <property type="term" value="F:histone binding"/>
    <property type="evidence" value="ECO:0007669"/>
    <property type="project" value="EnsemblFungi"/>
</dbReference>
<dbReference type="Gene3D" id="2.30.29.210">
    <property type="entry name" value="FACT complex subunit Spt16p/Cdc68p"/>
    <property type="match status" value="1"/>
</dbReference>
<dbReference type="FunFam" id="3.90.230.10:FF:000005">
    <property type="entry name" value="FACT complex subunit spt16"/>
    <property type="match status" value="1"/>
</dbReference>
<dbReference type="InterPro" id="IPR033825">
    <property type="entry name" value="Spt16_M24"/>
</dbReference>
<keyword evidence="7 10" id="KW-0804">Transcription</keyword>
<dbReference type="GO" id="GO:0140719">
    <property type="term" value="P:constitutive heterochromatin formation"/>
    <property type="evidence" value="ECO:0007669"/>
    <property type="project" value="EnsemblFungi"/>
</dbReference>
<evidence type="ECO:0000259" key="13">
    <source>
        <dbReference type="SMART" id="SM01286"/>
    </source>
</evidence>
<dbReference type="KEGG" id="yli:2911323"/>
<dbReference type="Gene3D" id="3.40.350.10">
    <property type="entry name" value="Creatinase/prolidase N-terminal domain"/>
    <property type="match status" value="1"/>
</dbReference>
<sequence length="1003" mass="113416">MEVKISESAFNTRVEKLQGALNTHKDAFGGADSVLLLIGKGGDDNPYIKTAVAQNWLLGYEFFSTALLVTPKRVIFVTNSSKAVHLEGLKKDDKVEVWVRPKEGGKEVMEKLAKVAKEAGNKLGVVVKDKFRGPIVDEFEAALKDSGIEKVDIEVGLSHLLEAKDDDEIKSIRVASRASTAYLTKFFTDQMLGIVDEERRLSHSKFSEQIENKLQDEGFFAQNQVKLGSDFHQTNLEWCYMPIIQSGGKYDLRPSAVSDDANLHGGTIVCTLGTRYKGYCSNVGRTFMINPTKAQEQNYEVLVGLREKVFDSIKVGAKACDVYNAAVSYIKSKAPKLEAHLLKTIGWSIGIDFRDAKFLLNAKCQREIVDGSTFDVSLGFQNLTNSAATDPKNKTYSLALVDTVRVTRAGVAVLTDSAPVALSEVTYFFEDDDEDAEKEKKKKEQAKKEKKQQQAAATVSSITRTKLRHEARAEDNNDQKRKDDQKALHEKLNKAGLERFKNTEGALNGEEKVVIKKFESYKRDTQLPQNLLKDLRVHVDTRSQSIILPINGRPVPFHINTYKSGSKTDEGDYVYIRLNLSSPGQIAGSKKDAPQVFEDPDAQFLRSITFRSRHVEHMNDVFKQIQDLKKASTKKEAEKKEMEDVVAQDSLVEVRARRPLKLDAVFVRPAPDGKRVAGTLEIHQNGLRYVSPIRSDHKIDVLFDNIKHLFFQPTEGELIVCIHAHLKNPILIGKKKTWDVQFYREASDMAFDETGNRKRKYRYGDEDELEAEQEERRRRLQLDKEFKAFSEKISEASDRKVDVDTPFRELGFHGVPFRSNVLLQPSADCLVQLIDTPFSVITLGEIELAHLERVQFGLKNFDLVFVYKDFNRPVTHINSIPVDQLDAVKDWLNEVEIPYSEGPVNLNWGSIMKTVVADPQEFFTSGGWSFLDLESDDEDQEEEESEFEVSDDEPEDEDEDSEEFASEDDSEGDFDSEEESGEDWDELEKQAAAEDGEPPRKKR</sequence>
<dbReference type="InterPro" id="IPR036005">
    <property type="entry name" value="Creatinase/aminopeptidase-like"/>
</dbReference>
<dbReference type="InterPro" id="IPR000994">
    <property type="entry name" value="Pept_M24"/>
</dbReference>
<dbReference type="Proteomes" id="UP000182444">
    <property type="component" value="Chromosome 1D"/>
</dbReference>
<dbReference type="GO" id="GO:0045899">
    <property type="term" value="P:positive regulation of RNA polymerase II transcription preinitiation complex assembly"/>
    <property type="evidence" value="ECO:0007669"/>
    <property type="project" value="EnsemblFungi"/>
</dbReference>
<comment type="subunit">
    <text evidence="10">Component of the FACT complex.</text>
</comment>
<name>A0A1D8NEL9_YARLL</name>
<dbReference type="SMR" id="A0A1D8NEL9"/>
<dbReference type="CDD" id="cd01091">
    <property type="entry name" value="CDC68-like"/>
    <property type="match status" value="1"/>
</dbReference>
<dbReference type="SMART" id="SM01285">
    <property type="entry name" value="FACT-Spt16_Nlob"/>
    <property type="match status" value="1"/>
</dbReference>
<keyword evidence="6" id="KW-0175">Coiled coil</keyword>
<keyword evidence="5 10" id="KW-0805">Transcription regulation</keyword>
<feature type="region of interest" description="Disordered" evidence="11">
    <location>
        <begin position="436"/>
        <end position="486"/>
    </location>
</feature>
<feature type="compositionally biased region" description="Basic residues" evidence="11">
    <location>
        <begin position="440"/>
        <end position="450"/>
    </location>
</feature>
<dbReference type="GO" id="GO:0035101">
    <property type="term" value="C:FACT complex"/>
    <property type="evidence" value="ECO:0007669"/>
    <property type="project" value="UniProtKB-UniRule"/>
</dbReference>
<dbReference type="GO" id="GO:0006368">
    <property type="term" value="P:transcription elongation by RNA polymerase II"/>
    <property type="evidence" value="ECO:0007669"/>
    <property type="project" value="TreeGrafter"/>
</dbReference>
<dbReference type="Pfam" id="PF00557">
    <property type="entry name" value="Peptidase_M24"/>
    <property type="match status" value="1"/>
</dbReference>
<comment type="subcellular location">
    <subcellularLocation>
        <location evidence="10">Nucleus</location>
    </subcellularLocation>
    <subcellularLocation>
        <location evidence="10">Chromosome</location>
    </subcellularLocation>
</comment>
<dbReference type="InterPro" id="IPR011993">
    <property type="entry name" value="PH-like_dom_sf"/>
</dbReference>
<evidence type="ECO:0000256" key="9">
    <source>
        <dbReference type="ARBA" id="ARBA00023242"/>
    </source>
</evidence>
<dbReference type="InterPro" id="IPR048969">
    <property type="entry name" value="FACT_SPT16_C"/>
</dbReference>
<dbReference type="FunFam" id="2.30.29.210:FF:000001">
    <property type="entry name" value="FACT complex subunit spt16"/>
    <property type="match status" value="1"/>
</dbReference>
<evidence type="ECO:0000256" key="6">
    <source>
        <dbReference type="ARBA" id="ARBA00023054"/>
    </source>
</evidence>
<keyword evidence="9 10" id="KW-0539">Nucleus</keyword>
<dbReference type="SMART" id="SM01286">
    <property type="entry name" value="SPT16"/>
    <property type="match status" value="1"/>
</dbReference>
<comment type="function">
    <text evidence="10">Component of the FACT complex, a general chromatin factor that acts to reorganize nucleosomes. The FACT complex is involved in multiple processes that require DNA as a template such as mRNA elongation, DNA replication and DNA repair. During transcription elongation the FACT complex acts as a histone chaperone that both destabilizes and restores nucleosomal structure. It facilitates the passage of RNA polymerase II and transcription by promoting the dissociation of one histone H2A-H2B dimer from the nucleosome, then subsequently promotes the reestablishment of the nucleosome following the passage of RNA polymerase II.</text>
</comment>
<proteinExistence type="inferred from homology"/>
<reference evidence="15 17" key="1">
    <citation type="journal article" date="2016" name="PLoS ONE">
        <title>Sequence Assembly of Yarrowia lipolytica Strain W29/CLIB89 Shows Transposable Element Diversity.</title>
        <authorList>
            <person name="Magnan C."/>
            <person name="Yu J."/>
            <person name="Chang I."/>
            <person name="Jahn E."/>
            <person name="Kanomata Y."/>
            <person name="Wu J."/>
            <person name="Zeller M."/>
            <person name="Oakes M."/>
            <person name="Baldi P."/>
            <person name="Sandmeyer S."/>
        </authorList>
    </citation>
    <scope>NUCLEOTIDE SEQUENCE [LARGE SCALE GENOMIC DNA]</scope>
    <source>
        <strain evidence="15">CLIB89</strain>
        <strain evidence="17">CLIB89(W29)</strain>
    </source>
</reference>
<dbReference type="VEuPathDB" id="FungiDB:YALI0_D14652g"/>
<accession>A0A1D8NEL9</accession>
<dbReference type="SUPFAM" id="SSF55920">
    <property type="entry name" value="Creatinase/aminopeptidase"/>
    <property type="match status" value="1"/>
</dbReference>
<dbReference type="EMBL" id="CP017556">
    <property type="protein sequence ID" value="AOW04074.1"/>
    <property type="molecule type" value="Genomic_DNA"/>
</dbReference>
<keyword evidence="4 10" id="KW-0227">DNA damage</keyword>
<dbReference type="EMBL" id="KZ858997">
    <property type="protein sequence ID" value="RDW25658.1"/>
    <property type="molecule type" value="Genomic_DNA"/>
</dbReference>
<feature type="domain" description="Histone chaperone RTT106/FACT complex subunit SPT16-like middle" evidence="14">
    <location>
        <begin position="812"/>
        <end position="902"/>
    </location>
</feature>
<dbReference type="Pfam" id="PF21091">
    <property type="entry name" value="SPT16_C"/>
    <property type="match status" value="1"/>
</dbReference>
<evidence type="ECO:0000313" key="18">
    <source>
        <dbReference type="Proteomes" id="UP000256601"/>
    </source>
</evidence>
<feature type="compositionally biased region" description="Basic and acidic residues" evidence="11">
    <location>
        <begin position="468"/>
        <end position="486"/>
    </location>
</feature>
<feature type="domain" description="FACT complex subunit SPT16 N-terminal lobe" evidence="12">
    <location>
        <begin position="5"/>
        <end position="157"/>
    </location>
</feature>
<gene>
    <name evidence="16" type="ORF">B0I71DRAFT_132216</name>
    <name evidence="15" type="ORF">YALI1_D17899g</name>
</gene>
<evidence type="ECO:0000256" key="3">
    <source>
        <dbReference type="ARBA" id="ARBA00022705"/>
    </source>
</evidence>
<dbReference type="Gene3D" id="2.30.29.150">
    <property type="match status" value="1"/>
</dbReference>
<keyword evidence="2 10" id="KW-0158">Chromosome</keyword>
<evidence type="ECO:0000256" key="5">
    <source>
        <dbReference type="ARBA" id="ARBA00023015"/>
    </source>
</evidence>
<dbReference type="InterPro" id="IPR029148">
    <property type="entry name" value="FACT-SPT16_Nlobe"/>
</dbReference>
<dbReference type="Pfam" id="PF14826">
    <property type="entry name" value="FACT-Spt16_Nlob"/>
    <property type="match status" value="1"/>
</dbReference>
<evidence type="ECO:0000313" key="15">
    <source>
        <dbReference type="EMBL" id="AOW04074.1"/>
    </source>
</evidence>
<dbReference type="RefSeq" id="XP_502831.1">
    <property type="nucleotide sequence ID" value="XM_502831.1"/>
</dbReference>
<evidence type="ECO:0000313" key="17">
    <source>
        <dbReference type="Proteomes" id="UP000182444"/>
    </source>
</evidence>
<dbReference type="Gene3D" id="3.90.230.10">
    <property type="entry name" value="Creatinase/methionine aminopeptidase superfamily"/>
    <property type="match status" value="1"/>
</dbReference>
<dbReference type="FunFam" id="2.30.29.30:FF:000017">
    <property type="entry name" value="FACT complex subunit SPT16"/>
    <property type="match status" value="1"/>
</dbReference>
<dbReference type="SMART" id="SM01287">
    <property type="entry name" value="Rtt106"/>
    <property type="match status" value="1"/>
</dbReference>
<evidence type="ECO:0000256" key="2">
    <source>
        <dbReference type="ARBA" id="ARBA00022454"/>
    </source>
</evidence>
<dbReference type="eggNOG" id="KOG1189">
    <property type="taxonomic scope" value="Eukaryota"/>
</dbReference>
<dbReference type="GO" id="GO:0006261">
    <property type="term" value="P:DNA-templated DNA replication"/>
    <property type="evidence" value="ECO:0007669"/>
    <property type="project" value="EnsemblFungi"/>
</dbReference>
<keyword evidence="3 10" id="KW-0235">DNA replication</keyword>
<evidence type="ECO:0000256" key="8">
    <source>
        <dbReference type="ARBA" id="ARBA00023204"/>
    </source>
</evidence>
<organism evidence="15 17">
    <name type="scientific">Yarrowia lipolytica</name>
    <name type="common">Candida lipolytica</name>
    <dbReference type="NCBI Taxonomy" id="4952"/>
    <lineage>
        <taxon>Eukaryota</taxon>
        <taxon>Fungi</taxon>
        <taxon>Dikarya</taxon>
        <taxon>Ascomycota</taxon>
        <taxon>Saccharomycotina</taxon>
        <taxon>Dipodascomycetes</taxon>
        <taxon>Dipodascales</taxon>
        <taxon>Dipodascales incertae sedis</taxon>
        <taxon>Yarrowia</taxon>
    </lineage>
</organism>
<dbReference type="VEuPathDB" id="FungiDB:YALI1_D17899g"/>
<dbReference type="GeneID" id="2911323"/>
<comment type="similarity">
    <text evidence="1 10">Belongs to the peptidase M24 family. SPT16 subfamily.</text>
</comment>
<dbReference type="GO" id="GO:0006334">
    <property type="term" value="P:nucleosome assembly"/>
    <property type="evidence" value="ECO:0007669"/>
    <property type="project" value="EnsemblFungi"/>
</dbReference>
<keyword evidence="8 10" id="KW-0234">DNA repair</keyword>
<dbReference type="PANTHER" id="PTHR13980">
    <property type="entry name" value="CDC68 RELATED"/>
    <property type="match status" value="1"/>
</dbReference>
<evidence type="ECO:0000259" key="12">
    <source>
        <dbReference type="SMART" id="SM01285"/>
    </source>
</evidence>
<dbReference type="PANTHER" id="PTHR13980:SF15">
    <property type="entry name" value="FACT COMPLEX SUBUNIT SPT16"/>
    <property type="match status" value="1"/>
</dbReference>
<dbReference type="InterPro" id="IPR040258">
    <property type="entry name" value="Spt16"/>
</dbReference>
<dbReference type="OrthoDB" id="10251642at2759"/>
<dbReference type="Pfam" id="PF24824">
    <property type="entry name" value="PH_SPT16"/>
    <property type="match status" value="1"/>
</dbReference>
<reference evidence="16 18" key="2">
    <citation type="submission" date="2018-07" db="EMBL/GenBank/DDBJ databases">
        <title>Draft Genome Assemblies for Five Robust Yarrowia lipolytica Strains Exhibiting High Lipid Production and Pentose Sugar Utilization and Sugar Alcohol Secretion from Undetoxified Lignocellulosic Biomass Hydrolysates.</title>
        <authorList>
            <consortium name="DOE Joint Genome Institute"/>
            <person name="Walker C."/>
            <person name="Ryu S."/>
            <person name="Na H."/>
            <person name="Zane M."/>
            <person name="LaButti K."/>
            <person name="Lipzen A."/>
            <person name="Haridas S."/>
            <person name="Barry K."/>
            <person name="Grigoriev I.V."/>
            <person name="Quarterman J."/>
            <person name="Slininger P."/>
            <person name="Dien B."/>
            <person name="Trinh C.T."/>
        </authorList>
    </citation>
    <scope>NUCLEOTIDE SEQUENCE [LARGE SCALE GENOMIC DNA]</scope>
    <source>
        <strain evidence="16 18">YB392</strain>
    </source>
</reference>
<dbReference type="Gene3D" id="2.30.29.30">
    <property type="entry name" value="Pleckstrin-homology domain (PH domain)/Phosphotyrosine-binding domain (PTB)"/>
    <property type="match status" value="1"/>
</dbReference>
<evidence type="ECO:0000256" key="1">
    <source>
        <dbReference type="ARBA" id="ARBA00010779"/>
    </source>
</evidence>
<dbReference type="OMA" id="YHINTIP"/>
<protein>
    <recommendedName>
        <fullName evidence="10">FACT complex subunit</fullName>
    </recommendedName>
</protein>
<dbReference type="Pfam" id="PF08644">
    <property type="entry name" value="SPT16"/>
    <property type="match status" value="1"/>
</dbReference>
<feature type="compositionally biased region" description="Acidic residues" evidence="11">
    <location>
        <begin position="933"/>
        <end position="986"/>
    </location>
</feature>
<evidence type="ECO:0000256" key="4">
    <source>
        <dbReference type="ARBA" id="ARBA00022763"/>
    </source>
</evidence>